<keyword evidence="6" id="KW-0813">Transport</keyword>
<dbReference type="PROSITE" id="PS00198">
    <property type="entry name" value="4FE4S_FER_1"/>
    <property type="match status" value="1"/>
</dbReference>
<dbReference type="RefSeq" id="WP_014321698.1">
    <property type="nucleotide sequence ID" value="NC_016803.1"/>
</dbReference>
<evidence type="ECO:0000256" key="5">
    <source>
        <dbReference type="ARBA" id="ARBA00023014"/>
    </source>
</evidence>
<organism evidence="8 9">
    <name type="scientific">Pseudodesulfovibrio mercurii</name>
    <dbReference type="NCBI Taxonomy" id="641491"/>
    <lineage>
        <taxon>Bacteria</taxon>
        <taxon>Pseudomonadati</taxon>
        <taxon>Thermodesulfobacteriota</taxon>
        <taxon>Desulfovibrionia</taxon>
        <taxon>Desulfovibrionales</taxon>
        <taxon>Desulfovibrionaceae</taxon>
    </lineage>
</organism>
<keyword evidence="3 6" id="KW-0479">Metal-binding</keyword>
<evidence type="ECO:0000256" key="6">
    <source>
        <dbReference type="RuleBase" id="RU368020"/>
    </source>
</evidence>
<dbReference type="InterPro" id="IPR017900">
    <property type="entry name" value="4Fe4S_Fe_S_CS"/>
</dbReference>
<dbReference type="PRINTS" id="PR00352">
    <property type="entry name" value="3FE4SFRDOXIN"/>
</dbReference>
<name>F0JBF1_9BACT</name>
<evidence type="ECO:0000313" key="9">
    <source>
        <dbReference type="Proteomes" id="UP000007845"/>
    </source>
</evidence>
<dbReference type="SMR" id="F0JBF1"/>
<accession>F0JBF1</accession>
<dbReference type="Proteomes" id="UP000007845">
    <property type="component" value="Chromosome"/>
</dbReference>
<feature type="domain" description="4Fe-4S ferredoxin-type" evidence="7">
    <location>
        <begin position="11"/>
        <end position="40"/>
    </location>
</feature>
<keyword evidence="5 6" id="KW-0411">Iron-sulfur</keyword>
<evidence type="ECO:0000256" key="3">
    <source>
        <dbReference type="ARBA" id="ARBA00022723"/>
    </source>
</evidence>
<dbReference type="HOGENOM" id="CLU_158022_0_0_7"/>
<keyword evidence="4 6" id="KW-0408">Iron</keyword>
<evidence type="ECO:0000256" key="1">
    <source>
        <dbReference type="ARBA" id="ARBA00003532"/>
    </source>
</evidence>
<dbReference type="GO" id="GO:0005506">
    <property type="term" value="F:iron ion binding"/>
    <property type="evidence" value="ECO:0007669"/>
    <property type="project" value="UniProtKB-UniRule"/>
</dbReference>
<proteinExistence type="predicted"/>
<dbReference type="PROSITE" id="PS51379">
    <property type="entry name" value="4FE4S_FER_2"/>
    <property type="match status" value="2"/>
</dbReference>
<evidence type="ECO:0000313" key="8">
    <source>
        <dbReference type="EMBL" id="EGB14270.1"/>
    </source>
</evidence>
<dbReference type="NCBIfam" id="NF040864">
    <property type="entry name" value="HgcB_ferredoxin"/>
    <property type="match status" value="1"/>
</dbReference>
<dbReference type="Gene3D" id="3.30.70.20">
    <property type="match status" value="2"/>
</dbReference>
<dbReference type="eggNOG" id="COG1149">
    <property type="taxonomic scope" value="Bacteria"/>
</dbReference>
<reference evidence="8 9" key="1">
    <citation type="journal article" date="2011" name="J. Bacteriol.">
        <title>Genome sequence of the mercury-methylating strain Desulfovibrio desulfuricans ND132.</title>
        <authorList>
            <person name="Brown S.D."/>
            <person name="Gilmour C.C."/>
            <person name="Kucken A.M."/>
            <person name="Wall J.D."/>
            <person name="Elias D.A."/>
            <person name="Brandt C.C."/>
            <person name="Podar M."/>
            <person name="Chertkov O."/>
            <person name="Held B."/>
            <person name="Bruce D.C."/>
            <person name="Detter J.C."/>
            <person name="Tapia R."/>
            <person name="Han C.S."/>
            <person name="Goodwin L.A."/>
            <person name="Cheng J.F."/>
            <person name="Pitluck S."/>
            <person name="Woyke T."/>
            <person name="Mikhailova N."/>
            <person name="Ivanova N.N."/>
            <person name="Han J."/>
            <person name="Lucas S."/>
            <person name="Lapidus A.L."/>
            <person name="Land M.L."/>
            <person name="Hauser L.J."/>
            <person name="Palumbo A.V."/>
        </authorList>
    </citation>
    <scope>NUCLEOTIDE SEQUENCE [LARGE SCALE GENOMIC DNA]</scope>
    <source>
        <strain evidence="8 9">ND132</strain>
    </source>
</reference>
<sequence length="95" mass="10232">MKDFRYIDGVSSLALDTDKCVGCGSCVDVCPHRILAVRERKTTILDFDACMECGACARNCPVEAITVTPGTGCAAYLVSVWLHRLTGRKIDAACC</sequence>
<feature type="domain" description="4Fe-4S ferredoxin-type" evidence="7">
    <location>
        <begin position="41"/>
        <end position="70"/>
    </location>
</feature>
<dbReference type="InterPro" id="IPR001080">
    <property type="entry name" value="3Fe4S_ferredoxin"/>
</dbReference>
<dbReference type="KEGG" id="ddn:DND132_1057"/>
<protein>
    <recommendedName>
        <fullName evidence="6">Ferredoxin</fullName>
    </recommendedName>
</protein>
<evidence type="ECO:0000259" key="7">
    <source>
        <dbReference type="PROSITE" id="PS51379"/>
    </source>
</evidence>
<dbReference type="GO" id="GO:0051539">
    <property type="term" value="F:4 iron, 4 sulfur cluster binding"/>
    <property type="evidence" value="ECO:0007669"/>
    <property type="project" value="UniProtKB-KW"/>
</dbReference>
<dbReference type="GO" id="GO:0009055">
    <property type="term" value="F:electron transfer activity"/>
    <property type="evidence" value="ECO:0007669"/>
    <property type="project" value="UniProtKB-UniRule"/>
</dbReference>
<dbReference type="EMBL" id="CP003220">
    <property type="protein sequence ID" value="EGB14270.1"/>
    <property type="molecule type" value="Genomic_DNA"/>
</dbReference>
<dbReference type="STRING" id="641491.DND132_1057"/>
<dbReference type="AlphaFoldDB" id="F0JBF1"/>
<gene>
    <name evidence="8" type="ORF">DND132_1057</name>
</gene>
<dbReference type="Pfam" id="PF12838">
    <property type="entry name" value="Fer4_7"/>
    <property type="match status" value="1"/>
</dbReference>
<dbReference type="OrthoDB" id="9794954at2"/>
<dbReference type="InterPro" id="IPR017896">
    <property type="entry name" value="4Fe4S_Fe-S-bd"/>
</dbReference>
<comment type="function">
    <text evidence="1 6">Ferredoxins are iron-sulfur proteins that transfer electrons in a wide variety of metabolic reactions.</text>
</comment>
<keyword evidence="2" id="KW-0004">4Fe-4S</keyword>
<evidence type="ECO:0000256" key="4">
    <source>
        <dbReference type="ARBA" id="ARBA00023004"/>
    </source>
</evidence>
<dbReference type="SUPFAM" id="SSF54862">
    <property type="entry name" value="4Fe-4S ferredoxins"/>
    <property type="match status" value="1"/>
</dbReference>
<keyword evidence="6" id="KW-0249">Electron transport</keyword>
<dbReference type="PANTHER" id="PTHR43687:SF4">
    <property type="entry name" value="BLR5484 PROTEIN"/>
    <property type="match status" value="1"/>
</dbReference>
<dbReference type="PANTHER" id="PTHR43687">
    <property type="entry name" value="ADENYLYLSULFATE REDUCTASE, BETA SUBUNIT"/>
    <property type="match status" value="1"/>
</dbReference>
<dbReference type="InterPro" id="IPR050572">
    <property type="entry name" value="Fe-S_Ferredoxin"/>
</dbReference>
<evidence type="ECO:0000256" key="2">
    <source>
        <dbReference type="ARBA" id="ARBA00022485"/>
    </source>
</evidence>
<keyword evidence="9" id="KW-1185">Reference proteome</keyword>